<dbReference type="AlphaFoldDB" id="A0A7S4L1H5"/>
<name>A0A7S4L1H5_GUITH</name>
<feature type="compositionally biased region" description="Basic and acidic residues" evidence="1">
    <location>
        <begin position="73"/>
        <end position="99"/>
    </location>
</feature>
<reference evidence="3" key="1">
    <citation type="submission" date="2021-01" db="EMBL/GenBank/DDBJ databases">
        <authorList>
            <person name="Corre E."/>
            <person name="Pelletier E."/>
            <person name="Niang G."/>
            <person name="Scheremetjew M."/>
            <person name="Finn R."/>
            <person name="Kale V."/>
            <person name="Holt S."/>
            <person name="Cochrane G."/>
            <person name="Meng A."/>
            <person name="Brown T."/>
            <person name="Cohen L."/>
        </authorList>
    </citation>
    <scope>NUCLEOTIDE SEQUENCE</scope>
    <source>
        <strain evidence="3">CCMP 2712</strain>
    </source>
</reference>
<sequence>MAREEGGGGAMAREEGGGGAMAREEGGGGAMAREEGGVENSIMKEEAADIVGQSGEVKASGETSALELPQGAEGKESSAGEEMMAARKEGEGERERAEDGGTGDGLKVLEGSAQEPRPSSAAEIPPRPLSRALSSLKSLPHSSASSDPPQTFVAAPQEKQQRGGYVKQSHEQLLRAGQKLREMLEESKKRQQAMFAENVAPPLLLPPKILDVDDKIEPEKEVLEVLVARKDVERKAMAEKLKQEMEKAEREYQEAKHAHAPAPKLEDEPGEQGERAQEKQEEEGKGNGEPGLEQAEPSPHKFRSLSVYVGTWNLGGGSCPSMSLASWLSPDQFDIYAIGAQELEGLPGLSTASERPRWEAAMTSHMGKEYELIAKHCLGTTHLMCFIRKDLLPHVSDVHHAHVITGFGRVIANKSGIGICFDIFSTSFLFVTAHFAAGSKPKSVKARNEDFFRIDSGLVPLMCPIVAHRLNELKDGSTTHTGRWSVSSLFDRVFWLGDFNYRVQATYEDAIGKLEQGKRAALLLLDELTEERENARVFPSFEEASISFNPTYKFEAWTDQYESVKKRVPSWTDRILFRAAPGQEGNAPPPPGSSFLTSRAGSIEAKAYGAASSIMASDHRPVFAHFQVSTKRDASTAGESRGATTSGSAACVIL</sequence>
<protein>
    <recommendedName>
        <fullName evidence="2">Inositol polyphosphate-related phosphatase domain-containing protein</fullName>
    </recommendedName>
</protein>
<dbReference type="PANTHER" id="PTHR11200">
    <property type="entry name" value="INOSITOL 5-PHOSPHATASE"/>
    <property type="match status" value="1"/>
</dbReference>
<dbReference type="EMBL" id="HBKN01028418">
    <property type="protein sequence ID" value="CAE2312134.1"/>
    <property type="molecule type" value="Transcribed_RNA"/>
</dbReference>
<dbReference type="InterPro" id="IPR000300">
    <property type="entry name" value="IPPc"/>
</dbReference>
<evidence type="ECO:0000313" key="3">
    <source>
        <dbReference type="EMBL" id="CAE2312134.1"/>
    </source>
</evidence>
<feature type="domain" description="Inositol polyphosphate-related phosphatase" evidence="2">
    <location>
        <begin position="303"/>
        <end position="635"/>
    </location>
</feature>
<dbReference type="Gene3D" id="3.60.10.10">
    <property type="entry name" value="Endonuclease/exonuclease/phosphatase"/>
    <property type="match status" value="1"/>
</dbReference>
<feature type="region of interest" description="Disordered" evidence="1">
    <location>
        <begin position="244"/>
        <end position="299"/>
    </location>
</feature>
<feature type="compositionally biased region" description="Basic and acidic residues" evidence="1">
    <location>
        <begin position="264"/>
        <end position="286"/>
    </location>
</feature>
<dbReference type="SMART" id="SM00128">
    <property type="entry name" value="IPPc"/>
    <property type="match status" value="1"/>
</dbReference>
<dbReference type="InterPro" id="IPR036691">
    <property type="entry name" value="Endo/exonu/phosph_ase_sf"/>
</dbReference>
<proteinExistence type="predicted"/>
<feature type="region of interest" description="Disordered" evidence="1">
    <location>
        <begin position="1"/>
        <end position="172"/>
    </location>
</feature>
<organism evidence="3">
    <name type="scientific">Guillardia theta</name>
    <name type="common">Cryptophyte</name>
    <name type="synonym">Cryptomonas phi</name>
    <dbReference type="NCBI Taxonomy" id="55529"/>
    <lineage>
        <taxon>Eukaryota</taxon>
        <taxon>Cryptophyceae</taxon>
        <taxon>Pyrenomonadales</taxon>
        <taxon>Geminigeraceae</taxon>
        <taxon>Guillardia</taxon>
    </lineage>
</organism>
<evidence type="ECO:0000256" key="1">
    <source>
        <dbReference type="SAM" id="MobiDB-lite"/>
    </source>
</evidence>
<dbReference type="PANTHER" id="PTHR11200:SF275">
    <property type="entry name" value="LD06095P"/>
    <property type="match status" value="1"/>
</dbReference>
<gene>
    <name evidence="3" type="ORF">GTHE00462_LOCUS22009</name>
</gene>
<dbReference type="Pfam" id="PF22669">
    <property type="entry name" value="Exo_endo_phos2"/>
    <property type="match status" value="1"/>
</dbReference>
<feature type="compositionally biased region" description="Low complexity" evidence="1">
    <location>
        <begin position="133"/>
        <end position="149"/>
    </location>
</feature>
<feature type="compositionally biased region" description="Basic and acidic residues" evidence="1">
    <location>
        <begin position="1"/>
        <end position="47"/>
    </location>
</feature>
<accession>A0A7S4L1H5</accession>
<evidence type="ECO:0000259" key="2">
    <source>
        <dbReference type="SMART" id="SM00128"/>
    </source>
</evidence>
<dbReference type="SUPFAM" id="SSF56219">
    <property type="entry name" value="DNase I-like"/>
    <property type="match status" value="1"/>
</dbReference>
<dbReference type="InterPro" id="IPR046985">
    <property type="entry name" value="IP5"/>
</dbReference>
<dbReference type="GO" id="GO:0004439">
    <property type="term" value="F:phosphatidylinositol-4,5-bisphosphate 5-phosphatase activity"/>
    <property type="evidence" value="ECO:0007669"/>
    <property type="project" value="TreeGrafter"/>
</dbReference>
<feature type="compositionally biased region" description="Basic and acidic residues" evidence="1">
    <location>
        <begin position="244"/>
        <end position="257"/>
    </location>
</feature>
<dbReference type="GO" id="GO:0046856">
    <property type="term" value="P:phosphatidylinositol dephosphorylation"/>
    <property type="evidence" value="ECO:0007669"/>
    <property type="project" value="InterPro"/>
</dbReference>